<dbReference type="Proteomes" id="UP000501690">
    <property type="component" value="Linkage Group LG4"/>
</dbReference>
<proteinExistence type="predicted"/>
<protein>
    <submittedName>
        <fullName evidence="1">Uncharacterized protein</fullName>
    </submittedName>
</protein>
<evidence type="ECO:0000313" key="1">
    <source>
        <dbReference type="EMBL" id="QCD91034.1"/>
    </source>
</evidence>
<keyword evidence="2" id="KW-1185">Reference proteome</keyword>
<reference evidence="1 2" key="1">
    <citation type="submission" date="2019-04" db="EMBL/GenBank/DDBJ databases">
        <title>An improved genome assembly and genetic linkage map for asparagus bean, Vigna unguiculata ssp. sesquipedialis.</title>
        <authorList>
            <person name="Xia Q."/>
            <person name="Zhang R."/>
            <person name="Dong Y."/>
        </authorList>
    </citation>
    <scope>NUCLEOTIDE SEQUENCE [LARGE SCALE GENOMIC DNA]</scope>
    <source>
        <tissue evidence="1">Leaf</tissue>
    </source>
</reference>
<organism evidence="1 2">
    <name type="scientific">Vigna unguiculata</name>
    <name type="common">Cowpea</name>
    <dbReference type="NCBI Taxonomy" id="3917"/>
    <lineage>
        <taxon>Eukaryota</taxon>
        <taxon>Viridiplantae</taxon>
        <taxon>Streptophyta</taxon>
        <taxon>Embryophyta</taxon>
        <taxon>Tracheophyta</taxon>
        <taxon>Spermatophyta</taxon>
        <taxon>Magnoliopsida</taxon>
        <taxon>eudicotyledons</taxon>
        <taxon>Gunneridae</taxon>
        <taxon>Pentapetalae</taxon>
        <taxon>rosids</taxon>
        <taxon>fabids</taxon>
        <taxon>Fabales</taxon>
        <taxon>Fabaceae</taxon>
        <taxon>Papilionoideae</taxon>
        <taxon>50 kb inversion clade</taxon>
        <taxon>NPAAA clade</taxon>
        <taxon>indigoferoid/millettioid clade</taxon>
        <taxon>Phaseoleae</taxon>
        <taxon>Vigna</taxon>
    </lineage>
</organism>
<accession>A0A4D6LSS4</accession>
<dbReference type="AlphaFoldDB" id="A0A4D6LSS4"/>
<sequence>MDIGEGEALLNPRSFKVHGKMCTELAKLVDRISRIVPDIEAARPGFSSGIESLCLLNNTIEKARVLMQHCSECSKLYLGIQYSQDA</sequence>
<name>A0A4D6LSS4_VIGUN</name>
<dbReference type="EMBL" id="CP039348">
    <property type="protein sequence ID" value="QCD91034.1"/>
    <property type="molecule type" value="Genomic_DNA"/>
</dbReference>
<evidence type="ECO:0000313" key="2">
    <source>
        <dbReference type="Proteomes" id="UP000501690"/>
    </source>
</evidence>
<gene>
    <name evidence="1" type="ORF">DEO72_LG4g1997</name>
</gene>